<sequence length="94" mass="10582">MLCSHVFSSQHMLSVGEMNSGVAHVKREPVADARDTDNAWVENDVWAVFLGSRVPEASVLSHNLSWIHWDSDILAMQDREYVSTSFSFLDSAEQ</sequence>
<evidence type="ECO:0000313" key="3">
    <source>
        <dbReference type="WBParaSite" id="GPUH_0002125001-mRNA-1"/>
    </source>
</evidence>
<evidence type="ECO:0000313" key="1">
    <source>
        <dbReference type="EMBL" id="VDN37800.1"/>
    </source>
</evidence>
<keyword evidence="2" id="KW-1185">Reference proteome</keyword>
<dbReference type="EMBL" id="UYRT01092103">
    <property type="protein sequence ID" value="VDN37800.1"/>
    <property type="molecule type" value="Genomic_DNA"/>
</dbReference>
<dbReference type="Proteomes" id="UP000271098">
    <property type="component" value="Unassembled WGS sequence"/>
</dbReference>
<reference evidence="1 2" key="2">
    <citation type="submission" date="2018-11" db="EMBL/GenBank/DDBJ databases">
        <authorList>
            <consortium name="Pathogen Informatics"/>
        </authorList>
    </citation>
    <scope>NUCLEOTIDE SEQUENCE [LARGE SCALE GENOMIC DNA]</scope>
</reference>
<accession>A0A183EJT4</accession>
<organism evidence="3">
    <name type="scientific">Gongylonema pulchrum</name>
    <dbReference type="NCBI Taxonomy" id="637853"/>
    <lineage>
        <taxon>Eukaryota</taxon>
        <taxon>Metazoa</taxon>
        <taxon>Ecdysozoa</taxon>
        <taxon>Nematoda</taxon>
        <taxon>Chromadorea</taxon>
        <taxon>Rhabditida</taxon>
        <taxon>Spirurina</taxon>
        <taxon>Spiruromorpha</taxon>
        <taxon>Spiruroidea</taxon>
        <taxon>Gongylonematidae</taxon>
        <taxon>Gongylonema</taxon>
    </lineage>
</organism>
<dbReference type="WBParaSite" id="GPUH_0002125001-mRNA-1">
    <property type="protein sequence ID" value="GPUH_0002125001-mRNA-1"/>
    <property type="gene ID" value="GPUH_0002125001"/>
</dbReference>
<reference evidence="3" key="1">
    <citation type="submission" date="2016-06" db="UniProtKB">
        <authorList>
            <consortium name="WormBaseParasite"/>
        </authorList>
    </citation>
    <scope>IDENTIFICATION</scope>
</reference>
<proteinExistence type="predicted"/>
<gene>
    <name evidence="1" type="ORF">GPUH_LOCUS21225</name>
</gene>
<name>A0A183EJT4_9BILA</name>
<dbReference type="AlphaFoldDB" id="A0A183EJT4"/>
<protein>
    <submittedName>
        <fullName evidence="3">DUF3179 domain-containing protein</fullName>
    </submittedName>
</protein>
<evidence type="ECO:0000313" key="2">
    <source>
        <dbReference type="Proteomes" id="UP000271098"/>
    </source>
</evidence>